<dbReference type="Gene3D" id="1.10.260.40">
    <property type="entry name" value="lambda repressor-like DNA-binding domains"/>
    <property type="match status" value="1"/>
</dbReference>
<dbReference type="STRING" id="910347.SAMN05421773_103297"/>
<dbReference type="RefSeq" id="WP_093838115.1">
    <property type="nucleotide sequence ID" value="NZ_FOLM01000003.1"/>
</dbReference>
<dbReference type="AlphaFoldDB" id="A0A1I1JEI1"/>
<dbReference type="InterPro" id="IPR001387">
    <property type="entry name" value="Cro/C1-type_HTH"/>
</dbReference>
<name>A0A1I1JEI1_9ACTN</name>
<protein>
    <submittedName>
        <fullName evidence="2">Helix-turn-helix domain-containing protein</fullName>
    </submittedName>
</protein>
<dbReference type="OrthoDB" id="4522476at2"/>
<dbReference type="Pfam" id="PF13560">
    <property type="entry name" value="HTH_31"/>
    <property type="match status" value="1"/>
</dbReference>
<gene>
    <name evidence="2" type="ORF">SAMN05421773_103297</name>
</gene>
<sequence length="401" mass="42829">MDTGVGRRIAYWREHRGLTQADFGRLMGQSRRWVQDLEGGQRQTDPRLSVLQRAADILRIPLERLVTDPAPTQTAPPGMPPDVAALADSLHTRHTLTPADRAPVPLPALRRRVMFCCQAWASCHYSAAARDLPAVLADAHTAAASGSAEAAALLSRAYQLTASLLFKYSEPARVPGAVAADRALAAAETSGDPVAIGAAARRVARGLIHQKRHTAAAQYATASASALREDLERGGPVGLSTLGMLYLVAAVGTTGTGRSPAAVAQATERLREAAEVAQRQGDDDADFTGFGPTNVALHEVDVLLRLDDAWAAVEAARRIEPAALAGMGRERRARHLVTDARASALTRRRDDATQRLLEAEQLAPEEVRRPSVARLVQDLLELVPSPGADLRGLAERCGVRP</sequence>
<evidence type="ECO:0000259" key="1">
    <source>
        <dbReference type="PROSITE" id="PS50943"/>
    </source>
</evidence>
<keyword evidence="3" id="KW-1185">Reference proteome</keyword>
<dbReference type="CDD" id="cd00093">
    <property type="entry name" value="HTH_XRE"/>
    <property type="match status" value="1"/>
</dbReference>
<dbReference type="InterPro" id="IPR010982">
    <property type="entry name" value="Lambda_DNA-bd_dom_sf"/>
</dbReference>
<dbReference type="Proteomes" id="UP000199207">
    <property type="component" value="Unassembled WGS sequence"/>
</dbReference>
<dbReference type="PROSITE" id="PS50943">
    <property type="entry name" value="HTH_CROC1"/>
    <property type="match status" value="1"/>
</dbReference>
<organism evidence="2 3">
    <name type="scientific">Streptomyces aidingensis</name>
    <dbReference type="NCBI Taxonomy" id="910347"/>
    <lineage>
        <taxon>Bacteria</taxon>
        <taxon>Bacillati</taxon>
        <taxon>Actinomycetota</taxon>
        <taxon>Actinomycetes</taxon>
        <taxon>Kitasatosporales</taxon>
        <taxon>Streptomycetaceae</taxon>
        <taxon>Streptomyces</taxon>
    </lineage>
</organism>
<dbReference type="SUPFAM" id="SSF47413">
    <property type="entry name" value="lambda repressor-like DNA-binding domains"/>
    <property type="match status" value="1"/>
</dbReference>
<evidence type="ECO:0000313" key="3">
    <source>
        <dbReference type="Proteomes" id="UP000199207"/>
    </source>
</evidence>
<feature type="domain" description="HTH cro/C1-type" evidence="1">
    <location>
        <begin position="9"/>
        <end position="65"/>
    </location>
</feature>
<dbReference type="EMBL" id="FOLM01000003">
    <property type="protein sequence ID" value="SFC43840.1"/>
    <property type="molecule type" value="Genomic_DNA"/>
</dbReference>
<evidence type="ECO:0000313" key="2">
    <source>
        <dbReference type="EMBL" id="SFC43840.1"/>
    </source>
</evidence>
<dbReference type="SMART" id="SM00530">
    <property type="entry name" value="HTH_XRE"/>
    <property type="match status" value="1"/>
</dbReference>
<proteinExistence type="predicted"/>
<reference evidence="2 3" key="1">
    <citation type="submission" date="2016-10" db="EMBL/GenBank/DDBJ databases">
        <authorList>
            <person name="de Groot N.N."/>
        </authorList>
    </citation>
    <scope>NUCLEOTIDE SEQUENCE [LARGE SCALE GENOMIC DNA]</scope>
    <source>
        <strain evidence="2 3">CGMCC 4.5739</strain>
    </source>
</reference>
<dbReference type="GO" id="GO:0003677">
    <property type="term" value="F:DNA binding"/>
    <property type="evidence" value="ECO:0007669"/>
    <property type="project" value="InterPro"/>
</dbReference>
<accession>A0A1I1JEI1</accession>